<dbReference type="OrthoDB" id="9131059at2"/>
<evidence type="ECO:0000256" key="2">
    <source>
        <dbReference type="ARBA" id="ARBA00007399"/>
    </source>
</evidence>
<dbReference type="RefSeq" id="WP_130389310.1">
    <property type="nucleotide sequence ID" value="NZ_SGXM01000001.1"/>
</dbReference>
<dbReference type="GO" id="GO:0071555">
    <property type="term" value="P:cell wall organization"/>
    <property type="evidence" value="ECO:0007669"/>
    <property type="project" value="InterPro"/>
</dbReference>
<evidence type="ECO:0000256" key="1">
    <source>
        <dbReference type="ARBA" id="ARBA00004418"/>
    </source>
</evidence>
<keyword evidence="5" id="KW-0143">Chaperone</keyword>
<comment type="subcellular location">
    <subcellularLocation>
        <location evidence="1">Periplasm</location>
    </subcellularLocation>
</comment>
<evidence type="ECO:0000256" key="6">
    <source>
        <dbReference type="SAM" id="SignalP"/>
    </source>
</evidence>
<dbReference type="GO" id="GO:0030288">
    <property type="term" value="C:outer membrane-bounded periplasmic space"/>
    <property type="evidence" value="ECO:0007669"/>
    <property type="project" value="InterPro"/>
</dbReference>
<dbReference type="InterPro" id="IPR001829">
    <property type="entry name" value="Pili_assmbl_chaperone_bac"/>
</dbReference>
<dbReference type="InterPro" id="IPR050643">
    <property type="entry name" value="Periplasmic_pilus_chap"/>
</dbReference>
<dbReference type="PRINTS" id="PR00969">
    <property type="entry name" value="CHAPERONPILI"/>
</dbReference>
<dbReference type="Pfam" id="PF00345">
    <property type="entry name" value="PapD_N"/>
    <property type="match status" value="1"/>
</dbReference>
<dbReference type="PANTHER" id="PTHR30251:SF2">
    <property type="entry name" value="FIMBRIAL CHAPERONE YADV-RELATED"/>
    <property type="match status" value="1"/>
</dbReference>
<reference evidence="9 10" key="1">
    <citation type="journal article" date="2015" name="Stand. Genomic Sci.">
        <title>Genomic Encyclopedia of Bacterial and Archaeal Type Strains, Phase III: the genomes of soil and plant-associated and newly described type strains.</title>
        <authorList>
            <person name="Whitman W.B."/>
            <person name="Woyke T."/>
            <person name="Klenk H.P."/>
            <person name="Zhou Y."/>
            <person name="Lilburn T.G."/>
            <person name="Beck B.J."/>
            <person name="De Vos P."/>
            <person name="Vandamme P."/>
            <person name="Eisen J.A."/>
            <person name="Garrity G."/>
            <person name="Hugenholtz P."/>
            <person name="Kyrpides N.C."/>
        </authorList>
    </citation>
    <scope>NUCLEOTIDE SEQUENCE [LARGE SCALE GENOMIC DNA]</scope>
    <source>
        <strain evidence="9 10">ASC-9842</strain>
    </source>
</reference>
<comment type="caution">
    <text evidence="9">The sequence shown here is derived from an EMBL/GenBank/DDBJ whole genome shotgun (WGS) entry which is preliminary data.</text>
</comment>
<evidence type="ECO:0000259" key="7">
    <source>
        <dbReference type="Pfam" id="PF00345"/>
    </source>
</evidence>
<evidence type="ECO:0000256" key="4">
    <source>
        <dbReference type="ARBA" id="ARBA00022764"/>
    </source>
</evidence>
<evidence type="ECO:0000256" key="5">
    <source>
        <dbReference type="ARBA" id="ARBA00023186"/>
    </source>
</evidence>
<dbReference type="PANTHER" id="PTHR30251">
    <property type="entry name" value="PILUS ASSEMBLY CHAPERONE"/>
    <property type="match status" value="1"/>
</dbReference>
<feature type="chain" id="PRO_5020839958" evidence="6">
    <location>
        <begin position="27"/>
        <end position="255"/>
    </location>
</feature>
<feature type="signal peptide" evidence="6">
    <location>
        <begin position="1"/>
        <end position="26"/>
    </location>
</feature>
<feature type="domain" description="Pili assembly chaperone C-terminal" evidence="8">
    <location>
        <begin position="178"/>
        <end position="243"/>
    </location>
</feature>
<name>A0A4Q7S460_9BURK</name>
<dbReference type="InterPro" id="IPR013783">
    <property type="entry name" value="Ig-like_fold"/>
</dbReference>
<evidence type="ECO:0000313" key="10">
    <source>
        <dbReference type="Proteomes" id="UP000291078"/>
    </source>
</evidence>
<dbReference type="SUPFAM" id="SSF49354">
    <property type="entry name" value="PapD-like"/>
    <property type="match status" value="1"/>
</dbReference>
<protein>
    <submittedName>
        <fullName evidence="9">Chaperone protein EcpD</fullName>
    </submittedName>
</protein>
<dbReference type="EMBL" id="SGXM01000001">
    <property type="protein sequence ID" value="RZT41254.1"/>
    <property type="molecule type" value="Genomic_DNA"/>
</dbReference>
<evidence type="ECO:0000256" key="3">
    <source>
        <dbReference type="ARBA" id="ARBA00022729"/>
    </source>
</evidence>
<accession>A0A4Q7S460</accession>
<feature type="domain" description="Pili assembly chaperone N-terminal" evidence="7">
    <location>
        <begin position="27"/>
        <end position="150"/>
    </location>
</feature>
<dbReference type="InterPro" id="IPR036316">
    <property type="entry name" value="Pili_assmbl_chap_C_dom_sf"/>
</dbReference>
<dbReference type="Proteomes" id="UP000291078">
    <property type="component" value="Unassembled WGS sequence"/>
</dbReference>
<dbReference type="SUPFAM" id="SSF49584">
    <property type="entry name" value="Periplasmic chaperone C-domain"/>
    <property type="match status" value="1"/>
</dbReference>
<evidence type="ECO:0000313" key="9">
    <source>
        <dbReference type="EMBL" id="RZT41254.1"/>
    </source>
</evidence>
<gene>
    <name evidence="9" type="ORF">EV147_0240</name>
</gene>
<dbReference type="InterPro" id="IPR016147">
    <property type="entry name" value="Pili_assmbl_chaperone_N"/>
</dbReference>
<comment type="similarity">
    <text evidence="2">Belongs to the periplasmic pilus chaperone family.</text>
</comment>
<dbReference type="InterPro" id="IPR016148">
    <property type="entry name" value="Pili_assmbl_chaperone_C"/>
</dbReference>
<keyword evidence="4" id="KW-0574">Periplasm</keyword>
<dbReference type="Pfam" id="PF02753">
    <property type="entry name" value="PapD_C"/>
    <property type="match status" value="1"/>
</dbReference>
<dbReference type="AlphaFoldDB" id="A0A4Q7S460"/>
<keyword evidence="10" id="KW-1185">Reference proteome</keyword>
<proteinExistence type="inferred from homology"/>
<dbReference type="InterPro" id="IPR008962">
    <property type="entry name" value="PapD-like_sf"/>
</dbReference>
<organism evidence="9 10">
    <name type="scientific">Cupriavidus agavae</name>
    <dbReference type="NCBI Taxonomy" id="1001822"/>
    <lineage>
        <taxon>Bacteria</taxon>
        <taxon>Pseudomonadati</taxon>
        <taxon>Pseudomonadota</taxon>
        <taxon>Betaproteobacteria</taxon>
        <taxon>Burkholderiales</taxon>
        <taxon>Burkholderiaceae</taxon>
        <taxon>Cupriavidus</taxon>
    </lineage>
</organism>
<dbReference type="Gene3D" id="2.60.40.10">
    <property type="entry name" value="Immunoglobulins"/>
    <property type="match status" value="2"/>
</dbReference>
<sequence>MSNIQPACRAIAAVLCLLAGISPALASVVLNGTRVVYQEPQREVALRATNDGTTPSLVQAWIDAGNPDAPPDDANVPFLLTPPLFRIDPGNGQTMRIILAGEPPPGERETLYWLNVLEVPPTAAPGEGPPNTLQFAFRTRIKLFYRPAPLDADGASQAAGKVAWRFVRKDGGYALEGSNPTPYHITFVRVKPRVGSRTYANGDGGMVAPGGTLELDIGKPASVPAATPDRVDFSFVNDYGGATDGFVDTRATTGH</sequence>
<evidence type="ECO:0000259" key="8">
    <source>
        <dbReference type="Pfam" id="PF02753"/>
    </source>
</evidence>
<keyword evidence="3 6" id="KW-0732">Signal</keyword>